<reference evidence="6" key="1">
    <citation type="submission" date="2023-07" db="EMBL/GenBank/DDBJ databases">
        <authorList>
            <person name="Stuckert A."/>
        </authorList>
    </citation>
    <scope>NUCLEOTIDE SEQUENCE</scope>
</reference>
<dbReference type="SUPFAM" id="SSF52540">
    <property type="entry name" value="P-loop containing nucleoside triphosphate hydrolases"/>
    <property type="match status" value="1"/>
</dbReference>
<feature type="compositionally biased region" description="Low complexity" evidence="4">
    <location>
        <begin position="744"/>
        <end position="755"/>
    </location>
</feature>
<dbReference type="InterPro" id="IPR001806">
    <property type="entry name" value="Small_GTPase"/>
</dbReference>
<dbReference type="Gene3D" id="3.40.50.300">
    <property type="entry name" value="P-loop containing nucleotide triphosphate hydrolases"/>
    <property type="match status" value="1"/>
</dbReference>
<feature type="domain" description="Transposase Tc1-like" evidence="5">
    <location>
        <begin position="251"/>
        <end position="318"/>
    </location>
</feature>
<dbReference type="Proteomes" id="UP001176940">
    <property type="component" value="Unassembled WGS sequence"/>
</dbReference>
<gene>
    <name evidence="6" type="ORF">RIMI_LOCUS17819942</name>
</gene>
<keyword evidence="1" id="KW-0547">Nucleotide-binding</keyword>
<evidence type="ECO:0000313" key="7">
    <source>
        <dbReference type="Proteomes" id="UP001176940"/>
    </source>
</evidence>
<organism evidence="6 7">
    <name type="scientific">Ranitomeya imitator</name>
    <name type="common">mimic poison frog</name>
    <dbReference type="NCBI Taxonomy" id="111125"/>
    <lineage>
        <taxon>Eukaryota</taxon>
        <taxon>Metazoa</taxon>
        <taxon>Chordata</taxon>
        <taxon>Craniata</taxon>
        <taxon>Vertebrata</taxon>
        <taxon>Euteleostomi</taxon>
        <taxon>Amphibia</taxon>
        <taxon>Batrachia</taxon>
        <taxon>Anura</taxon>
        <taxon>Neobatrachia</taxon>
        <taxon>Hyloidea</taxon>
        <taxon>Dendrobatidae</taxon>
        <taxon>Dendrobatinae</taxon>
        <taxon>Ranitomeya</taxon>
    </lineage>
</organism>
<name>A0ABN9MBA6_9NEOB</name>
<protein>
    <recommendedName>
        <fullName evidence="5">Transposase Tc1-like domain-containing protein</fullName>
    </recommendedName>
</protein>
<dbReference type="InterPro" id="IPR002492">
    <property type="entry name" value="Transposase_Tc1-like"/>
</dbReference>
<feature type="coiled-coil region" evidence="3">
    <location>
        <begin position="506"/>
        <end position="596"/>
    </location>
</feature>
<feature type="compositionally biased region" description="Polar residues" evidence="4">
    <location>
        <begin position="614"/>
        <end position="628"/>
    </location>
</feature>
<dbReference type="PROSITE" id="PS51421">
    <property type="entry name" value="RAS"/>
    <property type="match status" value="1"/>
</dbReference>
<accession>A0ABN9MBA6</accession>
<feature type="coiled-coil region" evidence="3">
    <location>
        <begin position="58"/>
        <end position="150"/>
    </location>
</feature>
<dbReference type="InterPro" id="IPR036397">
    <property type="entry name" value="RNaseH_sf"/>
</dbReference>
<evidence type="ECO:0000313" key="6">
    <source>
        <dbReference type="EMBL" id="CAJ0961624.1"/>
    </source>
</evidence>
<dbReference type="Pfam" id="PF00071">
    <property type="entry name" value="Ras"/>
    <property type="match status" value="1"/>
</dbReference>
<sequence length="986" mass="111849">MTSTTFSSRSIVSSFAFTITHNPETKEQANVLYQNITIVEPLLIQQYEHVIRNFVREIRLQSSEMENLAIAVKRAQDKATMQLSELEEEMDHRIQAVESRIKKEVGRSFYPVDSHCKEKRKAEEALNDLKRQHESEVAELQVAIKKLKKSGHISRCDCSTHEIAMGHSGLHGLWQAGDQGIGDWALRRQGHQGFGVSSCLTLATKCQFVVYPYTQVPKSTVPSIILKWKKFGTTRSLPRPCHRAKLSNGGRRALVREVKKNPKITVAELQRCSREMRESSTKSTITAALHQSGRYGRVARWKTLLSARHMKVRILWSDETNIDLFGDNSKWYVWRKPSTAHHLPNTIPTMKHDGASIMLWGCFSAAGTGRLLVIEGSTNAAKYQDILDENLFQSALDLRLGRRFTFYQDDDPKHTAKITKEWLQNNSVTILDWPSQSPDLKLIEHLWRDLKMAAHQRSPSNLMELERICKEEWQRIPKSKCEKLVASFPRRLMAVLSQKLEEQSKNISLKEDVAALKTRLHELTIENQKLKKDLLEAQTSISFLQSELDALKSDYADQSLSSERDMEIIREYTDERENLARQIEILQTANRKLHDSNDGLRSVLENSLIKYNRSLSTKNTSPGSTLSRHSPKMNRCNSPYDRSPRSSYLDEDYDTLAVCDPMQRINYEVDSLPESCIDSGLSTLRDSNEYDSEVEYRPPRSFQRARFTHEVYGGDASDTDVPEIRDEESYAPESGGSFLDWKPSRPVSRSSSGASSRKCISALPARITNADTTEDNVSKFSNTEKAYKIVLAGDAAVGKSSFLMRLCKNEFRGNTSATLGVDFQMKTLVVDGEPAILQLWDTAGQERFRSIAKSYFRRADGVLLLYDVTCEKSFLNVREWIDMIEDSTNDSIPIMMVGNKADLRQTLSEQGHKCVPTSYGEKLSMTYGALFCETSAKEGSNIVEAVLHLAREVRKRSDNEDDRGSVTNLSGAITKKPTQMKNCCNV</sequence>
<dbReference type="PROSITE" id="PS51419">
    <property type="entry name" value="RAB"/>
    <property type="match status" value="1"/>
</dbReference>
<keyword evidence="2" id="KW-0342">GTP-binding</keyword>
<dbReference type="CDD" id="cd00154">
    <property type="entry name" value="Rab"/>
    <property type="match status" value="1"/>
</dbReference>
<feature type="region of interest" description="Disordered" evidence="4">
    <location>
        <begin position="614"/>
        <end position="647"/>
    </location>
</feature>
<dbReference type="Gene3D" id="3.30.420.10">
    <property type="entry name" value="Ribonuclease H-like superfamily/Ribonuclease H"/>
    <property type="match status" value="1"/>
</dbReference>
<feature type="region of interest" description="Disordered" evidence="4">
    <location>
        <begin position="708"/>
        <end position="755"/>
    </location>
</feature>
<dbReference type="InterPro" id="IPR005225">
    <property type="entry name" value="Small_GTP-bd"/>
</dbReference>
<dbReference type="InterPro" id="IPR027417">
    <property type="entry name" value="P-loop_NTPase"/>
</dbReference>
<dbReference type="PROSITE" id="PS51420">
    <property type="entry name" value="RHO"/>
    <property type="match status" value="1"/>
</dbReference>
<comment type="caution">
    <text evidence="6">The sequence shown here is derived from an EMBL/GenBank/DDBJ whole genome shotgun (WGS) entry which is preliminary data.</text>
</comment>
<dbReference type="SMART" id="SM00176">
    <property type="entry name" value="RAN"/>
    <property type="match status" value="1"/>
</dbReference>
<dbReference type="PRINTS" id="PR00449">
    <property type="entry name" value="RASTRNSFRMNG"/>
</dbReference>
<dbReference type="Pfam" id="PF01498">
    <property type="entry name" value="HTH_Tnp_Tc3_2"/>
    <property type="match status" value="1"/>
</dbReference>
<dbReference type="SMART" id="SM00175">
    <property type="entry name" value="RAB"/>
    <property type="match status" value="1"/>
</dbReference>
<proteinExistence type="predicted"/>
<keyword evidence="7" id="KW-1185">Reference proteome</keyword>
<dbReference type="SMART" id="SM00173">
    <property type="entry name" value="RAS"/>
    <property type="match status" value="1"/>
</dbReference>
<dbReference type="NCBIfam" id="TIGR00231">
    <property type="entry name" value="small_GTP"/>
    <property type="match status" value="1"/>
</dbReference>
<evidence type="ECO:0000256" key="2">
    <source>
        <dbReference type="ARBA" id="ARBA00023134"/>
    </source>
</evidence>
<dbReference type="PANTHER" id="PTHR47977">
    <property type="entry name" value="RAS-RELATED PROTEIN RAB"/>
    <property type="match status" value="1"/>
</dbReference>
<dbReference type="SMART" id="SM00174">
    <property type="entry name" value="RHO"/>
    <property type="match status" value="1"/>
</dbReference>
<dbReference type="InterPro" id="IPR050227">
    <property type="entry name" value="Rab"/>
</dbReference>
<evidence type="ECO:0000256" key="1">
    <source>
        <dbReference type="ARBA" id="ARBA00022741"/>
    </source>
</evidence>
<evidence type="ECO:0000256" key="3">
    <source>
        <dbReference type="SAM" id="Coils"/>
    </source>
</evidence>
<evidence type="ECO:0000256" key="4">
    <source>
        <dbReference type="SAM" id="MobiDB-lite"/>
    </source>
</evidence>
<dbReference type="EMBL" id="CAUEEQ010052903">
    <property type="protein sequence ID" value="CAJ0961624.1"/>
    <property type="molecule type" value="Genomic_DNA"/>
</dbReference>
<keyword evidence="3" id="KW-0175">Coiled coil</keyword>
<evidence type="ECO:0000259" key="5">
    <source>
        <dbReference type="Pfam" id="PF01498"/>
    </source>
</evidence>